<dbReference type="RefSeq" id="WP_179518888.1">
    <property type="nucleotide sequence ID" value="NZ_JACCAC010000001.1"/>
</dbReference>
<evidence type="ECO:0000256" key="1">
    <source>
        <dbReference type="SAM" id="MobiDB-lite"/>
    </source>
</evidence>
<dbReference type="PROSITE" id="PS51257">
    <property type="entry name" value="PROKAR_LIPOPROTEIN"/>
    <property type="match status" value="1"/>
</dbReference>
<keyword evidence="2" id="KW-0732">Signal</keyword>
<protein>
    <recommendedName>
        <fullName evidence="5">EfeO-type cupredoxin-like domain-containing protein</fullName>
    </recommendedName>
</protein>
<gene>
    <name evidence="3" type="ORF">BJ989_002973</name>
</gene>
<proteinExistence type="predicted"/>
<comment type="caution">
    <text evidence="3">The sequence shown here is derived from an EMBL/GenBank/DDBJ whole genome shotgun (WGS) entry which is preliminary data.</text>
</comment>
<name>A0A7Y9USW5_9ACTN</name>
<dbReference type="SUPFAM" id="SSF49503">
    <property type="entry name" value="Cupredoxins"/>
    <property type="match status" value="1"/>
</dbReference>
<feature type="region of interest" description="Disordered" evidence="1">
    <location>
        <begin position="33"/>
        <end position="130"/>
    </location>
</feature>
<dbReference type="EMBL" id="JACCAC010000001">
    <property type="protein sequence ID" value="NYG56669.1"/>
    <property type="molecule type" value="Genomic_DNA"/>
</dbReference>
<evidence type="ECO:0000313" key="3">
    <source>
        <dbReference type="EMBL" id="NYG56669.1"/>
    </source>
</evidence>
<evidence type="ECO:0000256" key="2">
    <source>
        <dbReference type="SAM" id="SignalP"/>
    </source>
</evidence>
<evidence type="ECO:0008006" key="5">
    <source>
        <dbReference type="Google" id="ProtNLM"/>
    </source>
</evidence>
<dbReference type="InterPro" id="IPR008972">
    <property type="entry name" value="Cupredoxin"/>
</dbReference>
<evidence type="ECO:0000313" key="4">
    <source>
        <dbReference type="Proteomes" id="UP000544110"/>
    </source>
</evidence>
<feature type="signal peptide" evidence="2">
    <location>
        <begin position="1"/>
        <end position="33"/>
    </location>
</feature>
<accession>A0A7Y9USW5</accession>
<sequence>MTTRPAVRTRAAARAAAGALGLALVLTACGSDAETPAASGTDTSESPSATSEETPADTASETPDETPAAEPSEDPGTVVDVSIEGGEVTPKGERVRAAVGEPITFRITSDQPGEMHVHSTPESEFDFPAGTTERTITVETPGLVEVELHDPDVTLVQLEVR</sequence>
<feature type="chain" id="PRO_5031553897" description="EfeO-type cupredoxin-like domain-containing protein" evidence="2">
    <location>
        <begin position="34"/>
        <end position="161"/>
    </location>
</feature>
<organism evidence="3 4">
    <name type="scientific">Nocardioides perillae</name>
    <dbReference type="NCBI Taxonomy" id="1119534"/>
    <lineage>
        <taxon>Bacteria</taxon>
        <taxon>Bacillati</taxon>
        <taxon>Actinomycetota</taxon>
        <taxon>Actinomycetes</taxon>
        <taxon>Propionibacteriales</taxon>
        <taxon>Nocardioidaceae</taxon>
        <taxon>Nocardioides</taxon>
    </lineage>
</organism>
<feature type="compositionally biased region" description="Low complexity" evidence="1">
    <location>
        <begin position="43"/>
        <end position="53"/>
    </location>
</feature>
<reference evidence="3 4" key="1">
    <citation type="submission" date="2020-07" db="EMBL/GenBank/DDBJ databases">
        <title>Sequencing the genomes of 1000 actinobacteria strains.</title>
        <authorList>
            <person name="Klenk H.-P."/>
        </authorList>
    </citation>
    <scope>NUCLEOTIDE SEQUENCE [LARGE SCALE GENOMIC DNA]</scope>
    <source>
        <strain evidence="3 4">DSM 24552</strain>
    </source>
</reference>
<dbReference type="AlphaFoldDB" id="A0A7Y9USW5"/>
<keyword evidence="4" id="KW-1185">Reference proteome</keyword>
<dbReference type="Proteomes" id="UP000544110">
    <property type="component" value="Unassembled WGS sequence"/>
</dbReference>